<proteinExistence type="predicted"/>
<feature type="region of interest" description="Disordered" evidence="1">
    <location>
        <begin position="40"/>
        <end position="70"/>
    </location>
</feature>
<reference evidence="2" key="1">
    <citation type="journal article" date="2023" name="PLoS Negl. Trop. Dis.">
        <title>A genome sequence for Biomphalaria pfeifferi, the major vector snail for the human-infecting parasite Schistosoma mansoni.</title>
        <authorList>
            <person name="Bu L."/>
            <person name="Lu L."/>
            <person name="Laidemitt M.R."/>
            <person name="Zhang S.M."/>
            <person name="Mutuku M."/>
            <person name="Mkoji G."/>
            <person name="Steinauer M."/>
            <person name="Loker E.S."/>
        </authorList>
    </citation>
    <scope>NUCLEOTIDE SEQUENCE</scope>
    <source>
        <strain evidence="2">KasaAsao</strain>
    </source>
</reference>
<feature type="compositionally biased region" description="Basic residues" evidence="1">
    <location>
        <begin position="47"/>
        <end position="58"/>
    </location>
</feature>
<evidence type="ECO:0000313" key="2">
    <source>
        <dbReference type="EMBL" id="KAK0062827.1"/>
    </source>
</evidence>
<reference evidence="2" key="2">
    <citation type="submission" date="2023-04" db="EMBL/GenBank/DDBJ databases">
        <authorList>
            <person name="Bu L."/>
            <person name="Lu L."/>
            <person name="Laidemitt M.R."/>
            <person name="Zhang S.M."/>
            <person name="Mutuku M."/>
            <person name="Mkoji G."/>
            <person name="Steinauer M."/>
            <person name="Loker E.S."/>
        </authorList>
    </citation>
    <scope>NUCLEOTIDE SEQUENCE</scope>
    <source>
        <strain evidence="2">KasaAsao</strain>
        <tissue evidence="2">Whole Snail</tissue>
    </source>
</reference>
<keyword evidence="3" id="KW-1185">Reference proteome</keyword>
<sequence length="70" mass="7919">MLILSDAELSPLMMSSESSVVPCHPQGSERDLVMSGAYQEFPESPQRSHHAQRHRGHLHQWDINDNVLPT</sequence>
<dbReference type="AlphaFoldDB" id="A0AAD8BZA0"/>
<protein>
    <submittedName>
        <fullName evidence="2">Uncharacterized protein</fullName>
    </submittedName>
</protein>
<dbReference type="Proteomes" id="UP001233172">
    <property type="component" value="Unassembled WGS sequence"/>
</dbReference>
<accession>A0AAD8BZA0</accession>
<evidence type="ECO:0000313" key="3">
    <source>
        <dbReference type="Proteomes" id="UP001233172"/>
    </source>
</evidence>
<feature type="non-terminal residue" evidence="2">
    <location>
        <position position="70"/>
    </location>
</feature>
<name>A0AAD8BZA0_BIOPF</name>
<comment type="caution">
    <text evidence="2">The sequence shown here is derived from an EMBL/GenBank/DDBJ whole genome shotgun (WGS) entry which is preliminary data.</text>
</comment>
<evidence type="ECO:0000256" key="1">
    <source>
        <dbReference type="SAM" id="MobiDB-lite"/>
    </source>
</evidence>
<gene>
    <name evidence="2" type="ORF">Bpfe_007547</name>
</gene>
<organism evidence="2 3">
    <name type="scientific">Biomphalaria pfeifferi</name>
    <name type="common">Bloodfluke planorb</name>
    <name type="synonym">Freshwater snail</name>
    <dbReference type="NCBI Taxonomy" id="112525"/>
    <lineage>
        <taxon>Eukaryota</taxon>
        <taxon>Metazoa</taxon>
        <taxon>Spiralia</taxon>
        <taxon>Lophotrochozoa</taxon>
        <taxon>Mollusca</taxon>
        <taxon>Gastropoda</taxon>
        <taxon>Heterobranchia</taxon>
        <taxon>Euthyneura</taxon>
        <taxon>Panpulmonata</taxon>
        <taxon>Hygrophila</taxon>
        <taxon>Lymnaeoidea</taxon>
        <taxon>Planorbidae</taxon>
        <taxon>Biomphalaria</taxon>
    </lineage>
</organism>
<dbReference type="EMBL" id="JASAOG010000023">
    <property type="protein sequence ID" value="KAK0062827.1"/>
    <property type="molecule type" value="Genomic_DNA"/>
</dbReference>